<comment type="caution">
    <text evidence="2">The sequence shown here is derived from an EMBL/GenBank/DDBJ whole genome shotgun (WGS) entry which is preliminary data.</text>
</comment>
<keyword evidence="1" id="KW-0732">Signal</keyword>
<accession>A0A9X0I3I5</accession>
<dbReference type="RefSeq" id="WP_013735666.1">
    <property type="nucleotide sequence ID" value="NZ_LMWI01000002.1"/>
</dbReference>
<sequence>MPRRPLRRLSQAIALAVAIPVLAAGCATEEPVAPLDGQQAATNLDAEPEPSPTPDAPAPLAGFTPRSISYLNAEITVTGVEVSPQTPRSYGDTTGTPEYGDAHYAYLAVKVANQLNFTTFLVQDGVFLALADDELVPLDSSGSPATDVIAPGATATGWYAFELPAGATLEGASLVFGPAGHRQERLPLIGDLPTPEYPKAITVASPGTVLTGNSGCPLTVEVEKAYLAHWVGFDEGGRSHTTKQAEAGRLKLHLGLAVTGPADRSGCFIATGSGGDVHLIVDGDRLGDYPELGGTTNVAAGATDRQYLVFDIPDSGQVEIEWGRLGGKQVRIPVPLP</sequence>
<proteinExistence type="predicted"/>
<evidence type="ECO:0008006" key="4">
    <source>
        <dbReference type="Google" id="ProtNLM"/>
    </source>
</evidence>
<keyword evidence="3" id="KW-1185">Reference proteome</keyword>
<name>A0A9X0I3I5_9ACTN</name>
<dbReference type="AlphaFoldDB" id="A0A9X0I3I5"/>
<feature type="signal peptide" evidence="1">
    <location>
        <begin position="1"/>
        <end position="23"/>
    </location>
</feature>
<reference evidence="2 3" key="1">
    <citation type="submission" date="2015-10" db="EMBL/GenBank/DDBJ databases">
        <authorList>
            <person name="Ju K.-S."/>
            <person name="Doroghazi J.R."/>
            <person name="Metcalf W.W."/>
        </authorList>
    </citation>
    <scope>NUCLEOTIDE SEQUENCE [LARGE SCALE GENOMIC DNA]</scope>
    <source>
        <strain evidence="2 3">NRRL B-24793</strain>
    </source>
</reference>
<evidence type="ECO:0000313" key="3">
    <source>
        <dbReference type="Proteomes" id="UP000053246"/>
    </source>
</evidence>
<gene>
    <name evidence="2" type="ORF">ADL17_24685</name>
</gene>
<dbReference type="Proteomes" id="UP000053246">
    <property type="component" value="Unassembled WGS sequence"/>
</dbReference>
<organism evidence="2 3">
    <name type="scientific">Micromonospora maris</name>
    <dbReference type="NCBI Taxonomy" id="1003110"/>
    <lineage>
        <taxon>Bacteria</taxon>
        <taxon>Bacillati</taxon>
        <taxon>Actinomycetota</taxon>
        <taxon>Actinomycetes</taxon>
        <taxon>Micromonosporales</taxon>
        <taxon>Micromonosporaceae</taxon>
        <taxon>Micromonospora</taxon>
    </lineage>
</organism>
<evidence type="ECO:0000256" key="1">
    <source>
        <dbReference type="SAM" id="SignalP"/>
    </source>
</evidence>
<feature type="chain" id="PRO_5040911525" description="DUF4352 domain-containing protein" evidence="1">
    <location>
        <begin position="24"/>
        <end position="337"/>
    </location>
</feature>
<protein>
    <recommendedName>
        <fullName evidence="4">DUF4352 domain-containing protein</fullName>
    </recommendedName>
</protein>
<evidence type="ECO:0000313" key="2">
    <source>
        <dbReference type="EMBL" id="KUJ46153.1"/>
    </source>
</evidence>
<dbReference type="EMBL" id="LMWI01000002">
    <property type="protein sequence ID" value="KUJ46153.1"/>
    <property type="molecule type" value="Genomic_DNA"/>
</dbReference>
<dbReference type="PROSITE" id="PS51257">
    <property type="entry name" value="PROKAR_LIPOPROTEIN"/>
    <property type="match status" value="1"/>
</dbReference>